<feature type="domain" description="Glucosamine/galactosamine-6-phosphate isomerase" evidence="8">
    <location>
        <begin position="9"/>
        <end position="224"/>
    </location>
</feature>
<evidence type="ECO:0000256" key="4">
    <source>
        <dbReference type="ARBA" id="ARBA00010662"/>
    </source>
</evidence>
<dbReference type="SUPFAM" id="SSF100950">
    <property type="entry name" value="NagB/RpiA/CoA transferase-like"/>
    <property type="match status" value="1"/>
</dbReference>
<comment type="catalytic activity">
    <reaction evidence="1 7">
        <text>6-phospho-D-glucono-1,5-lactone + H2O = 6-phospho-D-gluconate + H(+)</text>
        <dbReference type="Rhea" id="RHEA:12556"/>
        <dbReference type="ChEBI" id="CHEBI:15377"/>
        <dbReference type="ChEBI" id="CHEBI:15378"/>
        <dbReference type="ChEBI" id="CHEBI:57955"/>
        <dbReference type="ChEBI" id="CHEBI:58759"/>
        <dbReference type="EC" id="3.1.1.31"/>
    </reaction>
</comment>
<dbReference type="GO" id="GO:0006098">
    <property type="term" value="P:pentose-phosphate shunt"/>
    <property type="evidence" value="ECO:0007669"/>
    <property type="project" value="UniProtKB-UniPathway"/>
</dbReference>
<evidence type="ECO:0000313" key="10">
    <source>
        <dbReference type="Proteomes" id="UP000503336"/>
    </source>
</evidence>
<dbReference type="NCBIfam" id="TIGR01198">
    <property type="entry name" value="pgl"/>
    <property type="match status" value="1"/>
</dbReference>
<keyword evidence="10" id="KW-1185">Reference proteome</keyword>
<name>A0A7L5BZC4_9RHOB</name>
<evidence type="ECO:0000256" key="5">
    <source>
        <dbReference type="ARBA" id="ARBA00013198"/>
    </source>
</evidence>
<comment type="similarity">
    <text evidence="4 7">Belongs to the glucosamine/galactosamine-6-phosphate isomerase family. 6-phosphogluconolactonase subfamily.</text>
</comment>
<keyword evidence="7 9" id="KW-0378">Hydrolase</keyword>
<evidence type="ECO:0000313" key="9">
    <source>
        <dbReference type="EMBL" id="QIE55234.1"/>
    </source>
</evidence>
<evidence type="ECO:0000259" key="8">
    <source>
        <dbReference type="Pfam" id="PF01182"/>
    </source>
</evidence>
<organism evidence="9 10">
    <name type="scientific">Pikeienuella piscinae</name>
    <dbReference type="NCBI Taxonomy" id="2748098"/>
    <lineage>
        <taxon>Bacteria</taxon>
        <taxon>Pseudomonadati</taxon>
        <taxon>Pseudomonadota</taxon>
        <taxon>Alphaproteobacteria</taxon>
        <taxon>Rhodobacterales</taxon>
        <taxon>Paracoccaceae</taxon>
        <taxon>Pikeienuella</taxon>
    </lineage>
</organism>
<dbReference type="InterPro" id="IPR037171">
    <property type="entry name" value="NagB/RpiA_transferase-like"/>
</dbReference>
<dbReference type="PANTHER" id="PTHR11054">
    <property type="entry name" value="6-PHOSPHOGLUCONOLACTONASE"/>
    <property type="match status" value="1"/>
</dbReference>
<dbReference type="Proteomes" id="UP000503336">
    <property type="component" value="Chromosome"/>
</dbReference>
<evidence type="ECO:0000256" key="2">
    <source>
        <dbReference type="ARBA" id="ARBA00002681"/>
    </source>
</evidence>
<dbReference type="KEGG" id="hdh:G5B40_07070"/>
<proteinExistence type="inferred from homology"/>
<dbReference type="PANTHER" id="PTHR11054:SF0">
    <property type="entry name" value="6-PHOSPHOGLUCONOLACTONASE"/>
    <property type="match status" value="1"/>
</dbReference>
<protein>
    <recommendedName>
        <fullName evidence="6 7">6-phosphogluconolactonase</fullName>
        <shortName evidence="7">6PGL</shortName>
        <ecNumber evidence="5 7">3.1.1.31</ecNumber>
    </recommendedName>
</protein>
<dbReference type="InterPro" id="IPR005900">
    <property type="entry name" value="6-phosphogluconolactonase_DevB"/>
</dbReference>
<dbReference type="InterPro" id="IPR039104">
    <property type="entry name" value="6PGL"/>
</dbReference>
<dbReference type="AlphaFoldDB" id="A0A7L5BZC4"/>
<comment type="pathway">
    <text evidence="3 7">Carbohydrate degradation; pentose phosphate pathway; D-ribulose 5-phosphate from D-glucose 6-phosphate (oxidative stage): step 2/3.</text>
</comment>
<dbReference type="GO" id="GO:0017057">
    <property type="term" value="F:6-phosphogluconolactonase activity"/>
    <property type="evidence" value="ECO:0007669"/>
    <property type="project" value="UniProtKB-UniRule"/>
</dbReference>
<evidence type="ECO:0000256" key="3">
    <source>
        <dbReference type="ARBA" id="ARBA00004961"/>
    </source>
</evidence>
<dbReference type="InterPro" id="IPR006148">
    <property type="entry name" value="Glc/Gal-6P_isomerase"/>
</dbReference>
<dbReference type="UniPathway" id="UPA00115">
    <property type="reaction ID" value="UER00409"/>
</dbReference>
<evidence type="ECO:0000256" key="6">
    <source>
        <dbReference type="ARBA" id="ARBA00020337"/>
    </source>
</evidence>
<evidence type="ECO:0000256" key="1">
    <source>
        <dbReference type="ARBA" id="ARBA00000832"/>
    </source>
</evidence>
<reference evidence="9 10" key="1">
    <citation type="submission" date="2020-02" db="EMBL/GenBank/DDBJ databases">
        <title>complete genome sequence of Rhodobacteraceae bacterium.</title>
        <authorList>
            <person name="Park J."/>
            <person name="Kim Y.-S."/>
            <person name="Kim K.-H."/>
        </authorList>
    </citation>
    <scope>NUCLEOTIDE SEQUENCE [LARGE SCALE GENOMIC DNA]</scope>
    <source>
        <strain evidence="9 10">RR4-56</strain>
    </source>
</reference>
<dbReference type="Pfam" id="PF01182">
    <property type="entry name" value="Glucosamine_iso"/>
    <property type="match status" value="1"/>
</dbReference>
<evidence type="ECO:0000256" key="7">
    <source>
        <dbReference type="RuleBase" id="RU365095"/>
    </source>
</evidence>
<dbReference type="GO" id="GO:0005975">
    <property type="term" value="P:carbohydrate metabolic process"/>
    <property type="evidence" value="ECO:0007669"/>
    <property type="project" value="UniProtKB-UniRule"/>
</dbReference>
<gene>
    <name evidence="7 9" type="primary">pgl</name>
    <name evidence="9" type="ORF">G5B40_07070</name>
</gene>
<dbReference type="Gene3D" id="3.40.50.1360">
    <property type="match status" value="1"/>
</dbReference>
<dbReference type="EC" id="3.1.1.31" evidence="5 7"/>
<dbReference type="EMBL" id="CP049056">
    <property type="protein sequence ID" value="QIE55234.1"/>
    <property type="molecule type" value="Genomic_DNA"/>
</dbReference>
<dbReference type="RefSeq" id="WP_165096812.1">
    <property type="nucleotide sequence ID" value="NZ_CP049056.1"/>
</dbReference>
<sequence>MAPLIVHADRDRLAAGLAALVAEDLRAALRAKGRASFAAPGGTTPAAFLSALAAAPLDWARVSVLPGDERWTPPEDERSNEAMIRRAMAAATGARFEPFWRAGETPESAAPLLSAAIAPALPLDVAVIGMGADMHCASLFPGAANLSAALAPDAPPVAAITAPGAVEPRVTLTLPALAGAGRLYLLIAGADKRAALRTALGERDATVAPVGAVLGAARAAEVHWAP</sequence>
<accession>A0A7L5BZC4</accession>
<comment type="function">
    <text evidence="2 7">Hydrolysis of 6-phosphogluconolactone to 6-phosphogluconate.</text>
</comment>